<gene>
    <name evidence="1" type="ORF">ND2E_4247</name>
</gene>
<protein>
    <submittedName>
        <fullName evidence="1">Replication initiator protein A</fullName>
    </submittedName>
</protein>
<comment type="caution">
    <text evidence="1">The sequence shown here is derived from an EMBL/GenBank/DDBJ whole genome shotgun (WGS) entry which is preliminary data.</text>
</comment>
<dbReference type="AlphaFoldDB" id="A0A099KDG2"/>
<evidence type="ECO:0000313" key="1">
    <source>
        <dbReference type="EMBL" id="KGJ88411.1"/>
    </source>
</evidence>
<reference evidence="1 2" key="1">
    <citation type="submission" date="2014-08" db="EMBL/GenBank/DDBJ databases">
        <title>Genomic and Phenotypic Diversity of Colwellia psychrerythraea strains from Disparate Marine Basins.</title>
        <authorList>
            <person name="Techtmann S.M."/>
            <person name="Stelling S.C."/>
            <person name="Utturkar S.M."/>
            <person name="Alshibli N."/>
            <person name="Harris A."/>
            <person name="Brown S.D."/>
            <person name="Hazen T.C."/>
        </authorList>
    </citation>
    <scope>NUCLEOTIDE SEQUENCE [LARGE SCALE GENOMIC DNA]</scope>
    <source>
        <strain evidence="1 2">ND2E</strain>
    </source>
</reference>
<proteinExistence type="predicted"/>
<evidence type="ECO:0000313" key="2">
    <source>
        <dbReference type="Proteomes" id="UP000029843"/>
    </source>
</evidence>
<dbReference type="InterPro" id="IPR018777">
    <property type="entry name" value="Replication_initiator_prot_A"/>
</dbReference>
<dbReference type="InterPro" id="IPR036388">
    <property type="entry name" value="WH-like_DNA-bd_sf"/>
</dbReference>
<organism evidence="1 2">
    <name type="scientific">Colwellia psychrerythraea</name>
    <name type="common">Vibrio psychroerythus</name>
    <dbReference type="NCBI Taxonomy" id="28229"/>
    <lineage>
        <taxon>Bacteria</taxon>
        <taxon>Pseudomonadati</taxon>
        <taxon>Pseudomonadota</taxon>
        <taxon>Gammaproteobacteria</taxon>
        <taxon>Alteromonadales</taxon>
        <taxon>Colwelliaceae</taxon>
        <taxon>Colwellia</taxon>
    </lineage>
</organism>
<dbReference type="Gene3D" id="1.10.10.10">
    <property type="entry name" value="Winged helix-like DNA-binding domain superfamily/Winged helix DNA-binding domain"/>
    <property type="match status" value="1"/>
</dbReference>
<dbReference type="Pfam" id="PF10134">
    <property type="entry name" value="RPA"/>
    <property type="match status" value="1"/>
</dbReference>
<dbReference type="RefSeq" id="WP_033095199.1">
    <property type="nucleotide sequence ID" value="NZ_JQED01000047.1"/>
</dbReference>
<dbReference type="OrthoDB" id="581589at2"/>
<dbReference type="Proteomes" id="UP000029843">
    <property type="component" value="Unassembled WGS sequence"/>
</dbReference>
<sequence>MPSDLVSSEQLELFVANIIDAAPKGDTQSMEFPLFSISSKVDTDSYVYHNKKTGASIEIIPNEKGRATIHDKDLLLYCFGQIAEAKNRGQAIGQKIHITLYDYLKSTNKNTDGKSYKAVLESLKRLAGTTVYTTTKQGDAKRDKGFSFVSDYDLITDEKTGRMKYVELILPSILFDAVSNNQILTYSSQYFSLRSPYDRRLYELCRKHCGNQTQWEIGLENLYNKFGVKSPIREFRRKIKEIEKKQSIPDYFIMYATAKTTRTVEKIIVFKDKNGHLKSEKEAMEIG</sequence>
<dbReference type="InterPro" id="IPR036390">
    <property type="entry name" value="WH_DNA-bd_sf"/>
</dbReference>
<dbReference type="PATRIC" id="fig|28229.4.peg.3602"/>
<accession>A0A099KDG2</accession>
<name>A0A099KDG2_COLPS</name>
<dbReference type="EMBL" id="JQED01000047">
    <property type="protein sequence ID" value="KGJ88411.1"/>
    <property type="molecule type" value="Genomic_DNA"/>
</dbReference>
<dbReference type="SUPFAM" id="SSF46785">
    <property type="entry name" value="Winged helix' DNA-binding domain"/>
    <property type="match status" value="1"/>
</dbReference>